<organism evidence="4 5">
    <name type="scientific">Mycobacterium paraffinicum</name>
    <dbReference type="NCBI Taxonomy" id="53378"/>
    <lineage>
        <taxon>Bacteria</taxon>
        <taxon>Bacillati</taxon>
        <taxon>Actinomycetota</taxon>
        <taxon>Actinomycetes</taxon>
        <taxon>Mycobacteriales</taxon>
        <taxon>Mycobacteriaceae</taxon>
        <taxon>Mycobacterium</taxon>
    </lineage>
</organism>
<gene>
    <name evidence="4" type="ORF">BRW65_08005</name>
</gene>
<evidence type="ECO:0000313" key="4">
    <source>
        <dbReference type="EMBL" id="OJZ74649.1"/>
    </source>
</evidence>
<dbReference type="InterPro" id="IPR052158">
    <property type="entry name" value="INH-QAR"/>
</dbReference>
<dbReference type="InterPro" id="IPR018060">
    <property type="entry name" value="HTH_AraC"/>
</dbReference>
<dbReference type="Gene3D" id="3.40.50.880">
    <property type="match status" value="1"/>
</dbReference>
<keyword evidence="2" id="KW-0804">Transcription</keyword>
<name>A0A1Q4HY97_9MYCO</name>
<dbReference type="InterPro" id="IPR009057">
    <property type="entry name" value="Homeodomain-like_sf"/>
</dbReference>
<dbReference type="AlphaFoldDB" id="A0A1Q4HY97"/>
<dbReference type="SUPFAM" id="SSF52317">
    <property type="entry name" value="Class I glutamine amidotransferase-like"/>
    <property type="match status" value="1"/>
</dbReference>
<sequence>MPRNMSTIAVLMFDGVPMFETSVPISVFGMDRTNSGAPKFRLLPVAAECNPVITTGGVRIHAPYGLEDLEQAGIVMIPSWRGADEDVPKRSLRAIRAAHADGAIVVGLSTGAFVLAATGLLDGRRAATHWLFAAALAARYPKIQVDPAVLYVDDGDVITSAGTAAGLDACLHIVARFWGVKAASAISRRMAIPPRRSGAQAQVISDAIQSGSDSNNLSEIMEFLVRNLDQHIDIDRIAEQFNISRRTFDRQFRAATGLSPIQWILRQRVLRAQHLLETTDLTVEAIAHQVGLSKAVSLRPLFHRIVGVSPQHYRASFRGHSRQSQGR</sequence>
<accession>A0A1Q4HY97</accession>
<evidence type="ECO:0000259" key="3">
    <source>
        <dbReference type="PROSITE" id="PS01124"/>
    </source>
</evidence>
<dbReference type="InterPro" id="IPR002818">
    <property type="entry name" value="DJ-1/PfpI"/>
</dbReference>
<dbReference type="PROSITE" id="PS01124">
    <property type="entry name" value="HTH_ARAC_FAMILY_2"/>
    <property type="match status" value="1"/>
</dbReference>
<dbReference type="OrthoDB" id="3992151at2"/>
<comment type="caution">
    <text evidence="4">The sequence shown here is derived from an EMBL/GenBank/DDBJ whole genome shotgun (WGS) entry which is preliminary data.</text>
</comment>
<protein>
    <recommendedName>
        <fullName evidence="3">HTH araC/xylS-type domain-containing protein</fullName>
    </recommendedName>
</protein>
<keyword evidence="5" id="KW-1185">Reference proteome</keyword>
<evidence type="ECO:0000256" key="2">
    <source>
        <dbReference type="ARBA" id="ARBA00023163"/>
    </source>
</evidence>
<dbReference type="SMART" id="SM00342">
    <property type="entry name" value="HTH_ARAC"/>
    <property type="match status" value="1"/>
</dbReference>
<keyword evidence="1" id="KW-0805">Transcription regulation</keyword>
<dbReference type="EMBL" id="MPNT01000005">
    <property type="protein sequence ID" value="OJZ74649.1"/>
    <property type="molecule type" value="Genomic_DNA"/>
</dbReference>
<dbReference type="Pfam" id="PF01965">
    <property type="entry name" value="DJ-1_PfpI"/>
    <property type="match status" value="1"/>
</dbReference>
<dbReference type="CDD" id="cd03137">
    <property type="entry name" value="GATase1_AraC_1"/>
    <property type="match status" value="1"/>
</dbReference>
<proteinExistence type="predicted"/>
<dbReference type="GO" id="GO:0003700">
    <property type="term" value="F:DNA-binding transcription factor activity"/>
    <property type="evidence" value="ECO:0007669"/>
    <property type="project" value="InterPro"/>
</dbReference>
<dbReference type="STRING" id="53378.BRW65_08005"/>
<dbReference type="Gene3D" id="1.10.10.60">
    <property type="entry name" value="Homeodomain-like"/>
    <property type="match status" value="1"/>
</dbReference>
<dbReference type="Proteomes" id="UP000186438">
    <property type="component" value="Unassembled WGS sequence"/>
</dbReference>
<evidence type="ECO:0000256" key="1">
    <source>
        <dbReference type="ARBA" id="ARBA00023015"/>
    </source>
</evidence>
<dbReference type="PANTHER" id="PTHR43130">
    <property type="entry name" value="ARAC-FAMILY TRANSCRIPTIONAL REGULATOR"/>
    <property type="match status" value="1"/>
</dbReference>
<dbReference type="SUPFAM" id="SSF46689">
    <property type="entry name" value="Homeodomain-like"/>
    <property type="match status" value="2"/>
</dbReference>
<evidence type="ECO:0000313" key="5">
    <source>
        <dbReference type="Proteomes" id="UP000186438"/>
    </source>
</evidence>
<dbReference type="GO" id="GO:0043565">
    <property type="term" value="F:sequence-specific DNA binding"/>
    <property type="evidence" value="ECO:0007669"/>
    <property type="project" value="InterPro"/>
</dbReference>
<dbReference type="Pfam" id="PF12833">
    <property type="entry name" value="HTH_18"/>
    <property type="match status" value="1"/>
</dbReference>
<dbReference type="PANTHER" id="PTHR43130:SF3">
    <property type="entry name" value="HTH-TYPE TRANSCRIPTIONAL REGULATOR RV1931C"/>
    <property type="match status" value="1"/>
</dbReference>
<feature type="domain" description="HTH araC/xylS-type" evidence="3">
    <location>
        <begin position="218"/>
        <end position="316"/>
    </location>
</feature>
<dbReference type="InterPro" id="IPR029062">
    <property type="entry name" value="Class_I_gatase-like"/>
</dbReference>
<reference evidence="4 5" key="1">
    <citation type="submission" date="2016-11" db="EMBL/GenBank/DDBJ databases">
        <title>Genome sequences of unsequenced Mycobacteria.</title>
        <authorList>
            <person name="Greninger A.L."/>
            <person name="Fang F."/>
            <person name="Jerome K.R."/>
        </authorList>
    </citation>
    <scope>NUCLEOTIDE SEQUENCE [LARGE SCALE GENOMIC DNA]</scope>
    <source>
        <strain evidence="4 5">M11</strain>
    </source>
</reference>